<dbReference type="GeneID" id="34519038"/>
<dbReference type="InterPro" id="IPR011701">
    <property type="entry name" value="MFS"/>
</dbReference>
<dbReference type="Proteomes" id="UP000019384">
    <property type="component" value="Unassembled WGS sequence"/>
</dbReference>
<dbReference type="EMBL" id="HG793126">
    <property type="protein sequence ID" value="CDK25638.1"/>
    <property type="molecule type" value="Genomic_DNA"/>
</dbReference>
<dbReference type="GO" id="GO:0022857">
    <property type="term" value="F:transmembrane transporter activity"/>
    <property type="evidence" value="ECO:0007669"/>
    <property type="project" value="InterPro"/>
</dbReference>
<keyword evidence="3 5" id="KW-1133">Transmembrane helix</keyword>
<evidence type="ECO:0008006" key="8">
    <source>
        <dbReference type="Google" id="ProtNLM"/>
    </source>
</evidence>
<feature type="transmembrane region" description="Helical" evidence="5">
    <location>
        <begin position="88"/>
        <end position="108"/>
    </location>
</feature>
<proteinExistence type="predicted"/>
<dbReference type="InterPro" id="IPR036259">
    <property type="entry name" value="MFS_trans_sf"/>
</dbReference>
<evidence type="ECO:0000256" key="1">
    <source>
        <dbReference type="ARBA" id="ARBA00004141"/>
    </source>
</evidence>
<reference evidence="6" key="1">
    <citation type="submission" date="2013-12" db="EMBL/GenBank/DDBJ databases">
        <authorList>
            <person name="Genoscope - CEA"/>
        </authorList>
    </citation>
    <scope>NUCLEOTIDE SEQUENCE</scope>
    <source>
        <strain evidence="6">CBS 1993</strain>
    </source>
</reference>
<comment type="subcellular location">
    <subcellularLocation>
        <location evidence="1">Membrane</location>
        <topology evidence="1">Multi-pass membrane protein</topology>
    </subcellularLocation>
</comment>
<feature type="transmembrane region" description="Helical" evidence="5">
    <location>
        <begin position="396"/>
        <end position="416"/>
    </location>
</feature>
<gene>
    <name evidence="6" type="ORF">KUCA_T00001608001</name>
</gene>
<sequence>MHINTEAIPGSVHLVDESGDLAYAIHEKEIVLVPTPSDHPDDPLNWSKRRKYLNMFCMVLYVMALGVSGSAVYSVITDITEHSTLTVSNLNTGTGVMFLFCGWGNLIWQPMALQYGKRPAYLFSVLGVTFSTLWEAYVKTGPQWIGSKILQGFFVSSIESLPESSVADIFFEHERGNWMSLYALVLCVSNYIAPLVAGFIAQGMQWKWVIYWTVIFDGLSLIFLFFFWEETNYFRPHIAPDDEIVEDVSPEMKVDEKSAANAVVGTASSGDESGTPAPTYTKKSFVAKLKLLDRSRPFMLWKLIVRPVTMLRFPGIVWAGFCYGSSLIWFNVLNGTASTIFSADPYYFSTSMIGLTYISPIIFCFIFSVYAGWFGDWLRLRIARRRGTGISEPEDRLWLFALYLIIAPCSLILWGVGAYHKIHWIGIVFGMGLLGGSALLGCACSVNYVYESYKDLSGLGIVSVILIRNTMSFGMNYGITPWVDNQGLNKTFIAACGISIACNLTFLPVVYYGKRWRNWTKAAYWTYVQDAIDNGMVH</sequence>
<dbReference type="PANTHER" id="PTHR23502:SF30">
    <property type="entry name" value="TRANSPORTER, PUTATIVE (AFU_ORTHOLOGUE AFUA_8G04702)-RELATED"/>
    <property type="match status" value="1"/>
</dbReference>
<evidence type="ECO:0000256" key="5">
    <source>
        <dbReference type="SAM" id="Phobius"/>
    </source>
</evidence>
<keyword evidence="2 5" id="KW-0812">Transmembrane</keyword>
<feature type="transmembrane region" description="Helical" evidence="5">
    <location>
        <begin position="52"/>
        <end position="76"/>
    </location>
</feature>
<feature type="transmembrane region" description="Helical" evidence="5">
    <location>
        <begin position="183"/>
        <end position="202"/>
    </location>
</feature>
<feature type="transmembrane region" description="Helical" evidence="5">
    <location>
        <begin position="352"/>
        <end position="375"/>
    </location>
</feature>
<dbReference type="HOGENOM" id="CLU_008455_13_3_1"/>
<dbReference type="RefSeq" id="XP_022457650.1">
    <property type="nucleotide sequence ID" value="XM_022603806.1"/>
</dbReference>
<feature type="transmembrane region" description="Helical" evidence="5">
    <location>
        <begin position="311"/>
        <end position="332"/>
    </location>
</feature>
<dbReference type="Gene3D" id="1.20.1250.20">
    <property type="entry name" value="MFS general substrate transporter like domains"/>
    <property type="match status" value="1"/>
</dbReference>
<feature type="transmembrane region" description="Helical" evidence="5">
    <location>
        <begin position="456"/>
        <end position="479"/>
    </location>
</feature>
<protein>
    <recommendedName>
        <fullName evidence="8">Major facilitator superfamily (MFS) profile domain-containing protein</fullName>
    </recommendedName>
</protein>
<dbReference type="OrthoDB" id="5215911at2759"/>
<keyword evidence="4 5" id="KW-0472">Membrane</keyword>
<name>W6MIC7_9ASCO</name>
<dbReference type="SUPFAM" id="SSF103473">
    <property type="entry name" value="MFS general substrate transporter"/>
    <property type="match status" value="1"/>
</dbReference>
<evidence type="ECO:0000256" key="2">
    <source>
        <dbReference type="ARBA" id="ARBA00022692"/>
    </source>
</evidence>
<evidence type="ECO:0000313" key="6">
    <source>
        <dbReference type="EMBL" id="CDK25638.1"/>
    </source>
</evidence>
<dbReference type="STRING" id="1382522.W6MIC7"/>
<feature type="transmembrane region" description="Helical" evidence="5">
    <location>
        <begin position="208"/>
        <end position="228"/>
    </location>
</feature>
<reference evidence="6" key="2">
    <citation type="submission" date="2014-02" db="EMBL/GenBank/DDBJ databases">
        <title>Complete DNA sequence of /Kuraishia capsulata/ illustrates novel genomic features among budding yeasts (/Saccharomycotina/).</title>
        <authorList>
            <person name="Morales L."/>
            <person name="Noel B."/>
            <person name="Porcel B."/>
            <person name="Marcet-Houben M."/>
            <person name="Hullo M-F."/>
            <person name="Sacerdot C."/>
            <person name="Tekaia F."/>
            <person name="Leh-Louis V."/>
            <person name="Despons L."/>
            <person name="Khanna V."/>
            <person name="Aury J-M."/>
            <person name="Barbe V."/>
            <person name="Couloux A."/>
            <person name="Labadie K."/>
            <person name="Pelletier E."/>
            <person name="Souciet J-L."/>
            <person name="Boekhout T."/>
            <person name="Gabaldon T."/>
            <person name="Wincker P."/>
            <person name="Dujon B."/>
        </authorList>
    </citation>
    <scope>NUCLEOTIDE SEQUENCE</scope>
    <source>
        <strain evidence="6">CBS 1993</strain>
    </source>
</reference>
<evidence type="ECO:0000256" key="3">
    <source>
        <dbReference type="ARBA" id="ARBA00022989"/>
    </source>
</evidence>
<feature type="transmembrane region" description="Helical" evidence="5">
    <location>
        <begin position="422"/>
        <end position="449"/>
    </location>
</feature>
<evidence type="ECO:0000256" key="4">
    <source>
        <dbReference type="ARBA" id="ARBA00023136"/>
    </source>
</evidence>
<evidence type="ECO:0000313" key="7">
    <source>
        <dbReference type="Proteomes" id="UP000019384"/>
    </source>
</evidence>
<dbReference type="GO" id="GO:0005886">
    <property type="term" value="C:plasma membrane"/>
    <property type="evidence" value="ECO:0007669"/>
    <property type="project" value="TreeGrafter"/>
</dbReference>
<dbReference type="AlphaFoldDB" id="W6MIC7"/>
<accession>W6MIC7</accession>
<feature type="transmembrane region" description="Helical" evidence="5">
    <location>
        <begin position="491"/>
        <end position="512"/>
    </location>
</feature>
<dbReference type="PANTHER" id="PTHR23502">
    <property type="entry name" value="MAJOR FACILITATOR SUPERFAMILY"/>
    <property type="match status" value="1"/>
</dbReference>
<keyword evidence="7" id="KW-1185">Reference proteome</keyword>
<organism evidence="6 7">
    <name type="scientific">Kuraishia capsulata CBS 1993</name>
    <dbReference type="NCBI Taxonomy" id="1382522"/>
    <lineage>
        <taxon>Eukaryota</taxon>
        <taxon>Fungi</taxon>
        <taxon>Dikarya</taxon>
        <taxon>Ascomycota</taxon>
        <taxon>Saccharomycotina</taxon>
        <taxon>Pichiomycetes</taxon>
        <taxon>Pichiales</taxon>
        <taxon>Pichiaceae</taxon>
        <taxon>Kuraishia</taxon>
    </lineage>
</organism>
<dbReference type="Pfam" id="PF07690">
    <property type="entry name" value="MFS_1"/>
    <property type="match status" value="1"/>
</dbReference>